<dbReference type="AlphaFoldDB" id="A0ABD2XZ94"/>
<dbReference type="PANTHER" id="PTHR46991">
    <property type="entry name" value="23.5 KDA HEAT SHOCK PROTEIN, MITOCHONDRIAL"/>
    <property type="match status" value="1"/>
</dbReference>
<comment type="caution">
    <text evidence="6">The sequence shown here is derived from an EMBL/GenBank/DDBJ whole genome shotgun (WGS) entry which is preliminary data.</text>
</comment>
<accession>A0ABD2XZ94</accession>
<dbReference type="PANTHER" id="PTHR46991:SF11">
    <property type="entry name" value="SMALL HEAT SHOCK PROTEIN HSPF"/>
    <property type="match status" value="1"/>
</dbReference>
<dbReference type="PROSITE" id="PS01031">
    <property type="entry name" value="SHSP"/>
    <property type="match status" value="1"/>
</dbReference>
<dbReference type="InterPro" id="IPR008978">
    <property type="entry name" value="HSP20-like_chaperone"/>
</dbReference>
<organism evidence="6 7">
    <name type="scientific">Cinchona calisaya</name>
    <dbReference type="NCBI Taxonomy" id="153742"/>
    <lineage>
        <taxon>Eukaryota</taxon>
        <taxon>Viridiplantae</taxon>
        <taxon>Streptophyta</taxon>
        <taxon>Embryophyta</taxon>
        <taxon>Tracheophyta</taxon>
        <taxon>Spermatophyta</taxon>
        <taxon>Magnoliopsida</taxon>
        <taxon>eudicotyledons</taxon>
        <taxon>Gunneridae</taxon>
        <taxon>Pentapetalae</taxon>
        <taxon>asterids</taxon>
        <taxon>lamiids</taxon>
        <taxon>Gentianales</taxon>
        <taxon>Rubiaceae</taxon>
        <taxon>Cinchonoideae</taxon>
        <taxon>Cinchoneae</taxon>
        <taxon>Cinchona</taxon>
    </lineage>
</organism>
<protein>
    <recommendedName>
        <fullName evidence="5">SHSP domain-containing protein</fullName>
    </recommendedName>
</protein>
<evidence type="ECO:0000313" key="6">
    <source>
        <dbReference type="EMBL" id="KAL3499567.1"/>
    </source>
</evidence>
<dbReference type="InterPro" id="IPR044656">
    <property type="entry name" value="HSP14.7/HSP23.5/HSP23.6-like"/>
</dbReference>
<keyword evidence="1" id="KW-0809">Transit peptide</keyword>
<evidence type="ECO:0000259" key="5">
    <source>
        <dbReference type="PROSITE" id="PS01031"/>
    </source>
</evidence>
<dbReference type="EMBL" id="JBJUIK010000016">
    <property type="protein sequence ID" value="KAL3499567.1"/>
    <property type="molecule type" value="Genomic_DNA"/>
</dbReference>
<feature type="domain" description="SHSP" evidence="5">
    <location>
        <begin position="1"/>
        <end position="109"/>
    </location>
</feature>
<proteinExistence type="inferred from homology"/>
<evidence type="ECO:0000313" key="7">
    <source>
        <dbReference type="Proteomes" id="UP001630127"/>
    </source>
</evidence>
<dbReference type="InterPro" id="IPR002068">
    <property type="entry name" value="A-crystallin/Hsp20_dom"/>
</dbReference>
<dbReference type="SUPFAM" id="SSF49764">
    <property type="entry name" value="HSP20-like chaperones"/>
    <property type="match status" value="1"/>
</dbReference>
<evidence type="ECO:0000256" key="1">
    <source>
        <dbReference type="ARBA" id="ARBA00022946"/>
    </source>
</evidence>
<sequence>MKSDDEKCMVTVDMPGINKQGLKVWFENKRVLKIVGQQQMEDEDVHHDGAHEMMKEEARVYDVTVDLLQEAEILKKEEAMAELKNGVLNIIVPKIKLQEIKDVVRVDVA</sequence>
<name>A0ABD2XZ94_9GENT</name>
<reference evidence="6 7" key="1">
    <citation type="submission" date="2024-11" db="EMBL/GenBank/DDBJ databases">
        <title>A near-complete genome assembly of Cinchona calisaya.</title>
        <authorList>
            <person name="Lian D.C."/>
            <person name="Zhao X.W."/>
            <person name="Wei L."/>
        </authorList>
    </citation>
    <scope>NUCLEOTIDE SEQUENCE [LARGE SCALE GENOMIC DNA]</scope>
    <source>
        <tissue evidence="6">Nenye</tissue>
    </source>
</reference>
<comment type="similarity">
    <text evidence="3 4">Belongs to the small heat shock protein (HSP20) family.</text>
</comment>
<evidence type="ECO:0000256" key="3">
    <source>
        <dbReference type="PROSITE-ProRule" id="PRU00285"/>
    </source>
</evidence>
<keyword evidence="2" id="KW-0346">Stress response</keyword>
<keyword evidence="7" id="KW-1185">Reference proteome</keyword>
<dbReference type="Pfam" id="PF00011">
    <property type="entry name" value="HSP20"/>
    <property type="match status" value="1"/>
</dbReference>
<dbReference type="Proteomes" id="UP001630127">
    <property type="component" value="Unassembled WGS sequence"/>
</dbReference>
<evidence type="ECO:0000256" key="2">
    <source>
        <dbReference type="ARBA" id="ARBA00023016"/>
    </source>
</evidence>
<gene>
    <name evidence="6" type="ORF">ACH5RR_038660</name>
</gene>
<evidence type="ECO:0000256" key="4">
    <source>
        <dbReference type="RuleBase" id="RU003616"/>
    </source>
</evidence>
<dbReference type="Gene3D" id="2.60.40.790">
    <property type="match status" value="1"/>
</dbReference>
<dbReference type="CDD" id="cd06464">
    <property type="entry name" value="ACD_sHsps-like"/>
    <property type="match status" value="1"/>
</dbReference>